<evidence type="ECO:0000259" key="10">
    <source>
        <dbReference type="Pfam" id="PF02463"/>
    </source>
</evidence>
<evidence type="ECO:0000256" key="3">
    <source>
        <dbReference type="ARBA" id="ARBA00021315"/>
    </source>
</evidence>
<dbReference type="Pfam" id="PF02463">
    <property type="entry name" value="SMC_N"/>
    <property type="match status" value="1"/>
</dbReference>
<evidence type="ECO:0000313" key="12">
    <source>
        <dbReference type="Proteomes" id="UP000199233"/>
    </source>
</evidence>
<feature type="domain" description="RecF/RecN/SMC N-terminal" evidence="10">
    <location>
        <begin position="1"/>
        <end position="511"/>
    </location>
</feature>
<accession>A0A1H8ZF26</accession>
<dbReference type="GO" id="GO:0005524">
    <property type="term" value="F:ATP binding"/>
    <property type="evidence" value="ECO:0007669"/>
    <property type="project" value="UniProtKB-KW"/>
</dbReference>
<dbReference type="NCBIfam" id="TIGR00634">
    <property type="entry name" value="recN"/>
    <property type="match status" value="1"/>
</dbReference>
<evidence type="ECO:0000256" key="9">
    <source>
        <dbReference type="PIRNR" id="PIRNR003128"/>
    </source>
</evidence>
<dbReference type="GO" id="GO:0009432">
    <property type="term" value="P:SOS response"/>
    <property type="evidence" value="ECO:0007669"/>
    <property type="project" value="TreeGrafter"/>
</dbReference>
<keyword evidence="5 9" id="KW-0227">DNA damage</keyword>
<dbReference type="AlphaFoldDB" id="A0A1H8ZF26"/>
<dbReference type="GO" id="GO:0006310">
    <property type="term" value="P:DNA recombination"/>
    <property type="evidence" value="ECO:0007669"/>
    <property type="project" value="InterPro"/>
</dbReference>
<dbReference type="InterPro" id="IPR004604">
    <property type="entry name" value="DNA_recomb/repair_RecN"/>
</dbReference>
<sequence length="559" mass="61003">MLKHLHIKNLAIIDELSLDFAPGFTVLTGETGAGKSILIDAIGLIIGLRADAALVRAGQEKAEISASFELARDATAKRWLAEQELLDGEDESLLLIRRVVYAEGRTRAFVNGQPVNAGALRELGEQLVEIFGQSESQTLLRSEVQRRILDDYGEHGALLDKVAAACALWQDARGELERLLSSDGSDAAQLEFLRFQISELEALGLSEHEIEELEREHRGLAHGSRLLGEGGQAQELLYGGEDCIYDRLSEAQRLLSGLLPLLDSLQPAVDAVDAAQAQTREAADALRRALDRLDLDPARLAEIESRLGAIHDLARKHRLKPAQLPEHLQSLRSRHEEAAHRDARISECQQRQQRALEAFRGAAQKLSQARRKSGERFGQAVSAIVRRLGMPHAQLVVAVEYESEATPRPHGADQLRFDFSANPGQPPRALAKVASGGELSRVSLAIQVAALAQHGVGTMIFDEVDAGISGGVAEIVGQQLRALGERRQVLSVTHLAQVAAQGHAHLAIRKQVVKQQTYTRVQALDPDARVDEIARMQGGVEISQATREHARDLLAKSRA</sequence>
<keyword evidence="12" id="KW-1185">Reference proteome</keyword>
<dbReference type="STRING" id="489703.SAMN04488038_1016"/>
<dbReference type="PIRSF" id="PIRSF003128">
    <property type="entry name" value="RecN"/>
    <property type="match status" value="1"/>
</dbReference>
<gene>
    <name evidence="11" type="ORF">SAMN04488038_1016</name>
</gene>
<dbReference type="EMBL" id="FOFS01000001">
    <property type="protein sequence ID" value="SEP62318.1"/>
    <property type="molecule type" value="Genomic_DNA"/>
</dbReference>
<dbReference type="Gene3D" id="3.40.50.300">
    <property type="entry name" value="P-loop containing nucleotide triphosphate hydrolases"/>
    <property type="match status" value="2"/>
</dbReference>
<evidence type="ECO:0000256" key="4">
    <source>
        <dbReference type="ARBA" id="ARBA00022741"/>
    </source>
</evidence>
<evidence type="ECO:0000313" key="11">
    <source>
        <dbReference type="EMBL" id="SEP62318.1"/>
    </source>
</evidence>
<dbReference type="GO" id="GO:0043590">
    <property type="term" value="C:bacterial nucleoid"/>
    <property type="evidence" value="ECO:0007669"/>
    <property type="project" value="TreeGrafter"/>
</dbReference>
<reference evidence="11 12" key="1">
    <citation type="submission" date="2016-10" db="EMBL/GenBank/DDBJ databases">
        <authorList>
            <person name="de Groot N.N."/>
        </authorList>
    </citation>
    <scope>NUCLEOTIDE SEQUENCE [LARGE SCALE GENOMIC DNA]</scope>
    <source>
        <strain evidence="11 12">DSM 25927</strain>
    </source>
</reference>
<dbReference type="InterPro" id="IPR003395">
    <property type="entry name" value="RecF/RecN/SMC_N"/>
</dbReference>
<comment type="function">
    <text evidence="1 9">May be involved in recombinational repair of damaged DNA.</text>
</comment>
<keyword evidence="4" id="KW-0547">Nucleotide-binding</keyword>
<evidence type="ECO:0000256" key="5">
    <source>
        <dbReference type="ARBA" id="ARBA00022763"/>
    </source>
</evidence>
<evidence type="ECO:0000256" key="2">
    <source>
        <dbReference type="ARBA" id="ARBA00009441"/>
    </source>
</evidence>
<dbReference type="RefSeq" id="WP_093280483.1">
    <property type="nucleotide sequence ID" value="NZ_FOFS01000001.1"/>
</dbReference>
<evidence type="ECO:0000256" key="7">
    <source>
        <dbReference type="ARBA" id="ARBA00023204"/>
    </source>
</evidence>
<organism evidence="11 12">
    <name type="scientific">Solimonas aquatica</name>
    <dbReference type="NCBI Taxonomy" id="489703"/>
    <lineage>
        <taxon>Bacteria</taxon>
        <taxon>Pseudomonadati</taxon>
        <taxon>Pseudomonadota</taxon>
        <taxon>Gammaproteobacteria</taxon>
        <taxon>Nevskiales</taxon>
        <taxon>Nevskiaceae</taxon>
        <taxon>Solimonas</taxon>
    </lineage>
</organism>
<dbReference type="FunFam" id="3.40.50.300:FF:000356">
    <property type="entry name" value="DNA repair protein RecN"/>
    <property type="match status" value="1"/>
</dbReference>
<dbReference type="GO" id="GO:0006281">
    <property type="term" value="P:DNA repair"/>
    <property type="evidence" value="ECO:0007669"/>
    <property type="project" value="UniProtKB-KW"/>
</dbReference>
<keyword evidence="7 9" id="KW-0234">DNA repair</keyword>
<dbReference type="OrthoDB" id="9806954at2"/>
<evidence type="ECO:0000256" key="8">
    <source>
        <dbReference type="ARBA" id="ARBA00033408"/>
    </source>
</evidence>
<dbReference type="PANTHER" id="PTHR11059:SF0">
    <property type="entry name" value="DNA REPAIR PROTEIN RECN"/>
    <property type="match status" value="1"/>
</dbReference>
<dbReference type="PANTHER" id="PTHR11059">
    <property type="entry name" value="DNA REPAIR PROTEIN RECN"/>
    <property type="match status" value="1"/>
</dbReference>
<comment type="similarity">
    <text evidence="2 9">Belongs to the RecN family.</text>
</comment>
<dbReference type="InterPro" id="IPR027417">
    <property type="entry name" value="P-loop_NTPase"/>
</dbReference>
<evidence type="ECO:0000256" key="1">
    <source>
        <dbReference type="ARBA" id="ARBA00003618"/>
    </source>
</evidence>
<name>A0A1H8ZF26_9GAMM</name>
<dbReference type="FunFam" id="3.40.50.300:FF:000319">
    <property type="entry name" value="DNA repair protein RecN"/>
    <property type="match status" value="1"/>
</dbReference>
<dbReference type="SUPFAM" id="SSF52540">
    <property type="entry name" value="P-loop containing nucleoside triphosphate hydrolases"/>
    <property type="match status" value="2"/>
</dbReference>
<dbReference type="NCBIfam" id="NF008121">
    <property type="entry name" value="PRK10869.1"/>
    <property type="match status" value="1"/>
</dbReference>
<dbReference type="Proteomes" id="UP000199233">
    <property type="component" value="Unassembled WGS sequence"/>
</dbReference>
<proteinExistence type="inferred from homology"/>
<evidence type="ECO:0000256" key="6">
    <source>
        <dbReference type="ARBA" id="ARBA00022840"/>
    </source>
</evidence>
<dbReference type="CDD" id="cd03241">
    <property type="entry name" value="ABC_RecN"/>
    <property type="match status" value="2"/>
</dbReference>
<protein>
    <recommendedName>
        <fullName evidence="3 9">DNA repair protein RecN</fullName>
    </recommendedName>
    <alternativeName>
        <fullName evidence="8 9">Recombination protein N</fullName>
    </alternativeName>
</protein>
<keyword evidence="6" id="KW-0067">ATP-binding</keyword>